<dbReference type="PANTHER" id="PTHR45624:SF12">
    <property type="entry name" value="MITOCHONDRIAL ORNITHINE TRANSPORTER 1"/>
    <property type="match status" value="1"/>
</dbReference>
<comment type="subcellular location">
    <subcellularLocation>
        <location evidence="2">Mitochondrion membrane</location>
        <topology evidence="2">Multi-pass membrane protein</topology>
    </subcellularLocation>
</comment>
<keyword evidence="7" id="KW-0479">Metal-binding</keyword>
<comment type="cofactor">
    <cofactor evidence="1">
        <name>Zn(2+)</name>
        <dbReference type="ChEBI" id="CHEBI:29105"/>
    </cofactor>
</comment>
<evidence type="ECO:0000256" key="13">
    <source>
        <dbReference type="ARBA" id="ARBA00023128"/>
    </source>
</evidence>
<dbReference type="Pfam" id="PF01435">
    <property type="entry name" value="Peptidase_M48"/>
    <property type="match status" value="1"/>
</dbReference>
<evidence type="ECO:0000256" key="16">
    <source>
        <dbReference type="RuleBase" id="RU000488"/>
    </source>
</evidence>
<dbReference type="FunFam" id="1.50.40.10:FF:000099">
    <property type="entry name" value="Mitochondrial carrier protein"/>
    <property type="match status" value="1"/>
</dbReference>
<dbReference type="InParanoid" id="A9UR63"/>
<dbReference type="PROSITE" id="PS50920">
    <property type="entry name" value="SOLCAR"/>
    <property type="match status" value="3"/>
</dbReference>
<keyword evidence="14 15" id="KW-0472">Membrane</keyword>
<dbReference type="InterPro" id="IPR050567">
    <property type="entry name" value="Mitochondrial_Carrier"/>
</dbReference>
<evidence type="ECO:0000256" key="12">
    <source>
        <dbReference type="ARBA" id="ARBA00023049"/>
    </source>
</evidence>
<evidence type="ECO:0000256" key="14">
    <source>
        <dbReference type="ARBA" id="ARBA00023136"/>
    </source>
</evidence>
<evidence type="ECO:0000256" key="5">
    <source>
        <dbReference type="ARBA" id="ARBA00022670"/>
    </source>
</evidence>
<feature type="repeat" description="Solcar" evidence="15">
    <location>
        <begin position="319"/>
        <end position="403"/>
    </location>
</feature>
<evidence type="ECO:0000313" key="20">
    <source>
        <dbReference type="Proteomes" id="UP000001357"/>
    </source>
</evidence>
<evidence type="ECO:0000313" key="19">
    <source>
        <dbReference type="EMBL" id="EDQ92192.1"/>
    </source>
</evidence>
<keyword evidence="6 15" id="KW-0812">Transmembrane</keyword>
<dbReference type="InterPro" id="IPR023395">
    <property type="entry name" value="MCP_dom_sf"/>
</dbReference>
<protein>
    <recommendedName>
        <fullName evidence="18">Peptidase M48 domain-containing protein</fullName>
    </recommendedName>
</protein>
<dbReference type="Proteomes" id="UP000001357">
    <property type="component" value="Unassembled WGS sequence"/>
</dbReference>
<dbReference type="AlphaFoldDB" id="A9UR63"/>
<dbReference type="GO" id="GO:0006508">
    <property type="term" value="P:proteolysis"/>
    <property type="evidence" value="ECO:0007669"/>
    <property type="project" value="UniProtKB-KW"/>
</dbReference>
<evidence type="ECO:0000256" key="8">
    <source>
        <dbReference type="ARBA" id="ARBA00022737"/>
    </source>
</evidence>
<evidence type="ECO:0000256" key="1">
    <source>
        <dbReference type="ARBA" id="ARBA00001947"/>
    </source>
</evidence>
<dbReference type="GeneID" id="5888332"/>
<keyword evidence="20" id="KW-1185">Reference proteome</keyword>
<dbReference type="SUPFAM" id="SSF103506">
    <property type="entry name" value="Mitochondrial carrier"/>
    <property type="match status" value="1"/>
</dbReference>
<feature type="transmembrane region" description="Helical" evidence="17">
    <location>
        <begin position="184"/>
        <end position="201"/>
    </location>
</feature>
<feature type="domain" description="Peptidase M48" evidence="18">
    <location>
        <begin position="162"/>
        <end position="246"/>
    </location>
</feature>
<evidence type="ECO:0000256" key="11">
    <source>
        <dbReference type="ARBA" id="ARBA00022989"/>
    </source>
</evidence>
<evidence type="ECO:0000256" key="9">
    <source>
        <dbReference type="ARBA" id="ARBA00022801"/>
    </source>
</evidence>
<dbReference type="RefSeq" id="XP_001743478.1">
    <property type="nucleotide sequence ID" value="XM_001743426.1"/>
</dbReference>
<evidence type="ECO:0000259" key="18">
    <source>
        <dbReference type="Pfam" id="PF01435"/>
    </source>
</evidence>
<feature type="transmembrane region" description="Helical" evidence="17">
    <location>
        <begin position="207"/>
        <end position="227"/>
    </location>
</feature>
<dbReference type="GO" id="GO:0005739">
    <property type="term" value="C:mitochondrion"/>
    <property type="evidence" value="ECO:0000318"/>
    <property type="project" value="GO_Central"/>
</dbReference>
<evidence type="ECO:0000256" key="4">
    <source>
        <dbReference type="ARBA" id="ARBA00022448"/>
    </source>
</evidence>
<dbReference type="InterPro" id="IPR018108">
    <property type="entry name" value="MCP_transmembrane"/>
</dbReference>
<keyword evidence="8" id="KW-0677">Repeat</keyword>
<evidence type="ECO:0000256" key="17">
    <source>
        <dbReference type="SAM" id="Phobius"/>
    </source>
</evidence>
<gene>
    <name evidence="19" type="ORF">MONBRDRAFT_35981</name>
</gene>
<name>A9UR63_MONBE</name>
<sequence>MTAGRVVGRALAGVAALGSAALVTGGLSPVLNWYNEQSIRGQLGAHIYAWTWMRERRLGMKVQPLRDELVLELRAMAQRLGLHSLEQLHVAVVPHRTGFFAASAGSFWFGEHQYLVIPESLVLNYTLSRVRVEDPFESTDAALAPFHPDAYYNTVLQPPDRYVLAHEMAHLACNHHIKRQGLQLLLGGLLVAVAPLLRFGLGLRVGVAGLAPVLGLPGAFFSLQAYARRQELEADQMAAAAGYGHGALQFWAEQLADPAVCSGFFGSPFVVRSAPCCHLTPALRFVVPNYSINEPSAMSVANTPVPAAEAAAAAPSDTLIAVKNFAAGSVAGFACKLVEFPFDTVKVMLQTQGKRFSGPIDCIKTTIAHKGVFSLYRGLTTPLLGSMAENAVLFSSYKTTVAKLDRNGMADGIFRSALGGLAAGIGVSFVLTPVELIKCKLQIQSVPGNPQIYRGPWHCITQTVRTEGVIGGLYRGHLATLMREAPGNMAWYTVYETLCRYFTPEGKTRDDIPGWKVAMAGGMSGMAYWTAFYPADTVKSQQQTNPAIRGQGFGTVFMHILRTEGARGLYKGWAITVGRAMPSNAVLFFVYELVAKVLR</sequence>
<keyword evidence="13" id="KW-0496">Mitochondrion</keyword>
<reference evidence="19 20" key="1">
    <citation type="journal article" date="2008" name="Nature">
        <title>The genome of the choanoflagellate Monosiga brevicollis and the origin of metazoans.</title>
        <authorList>
            <consortium name="JGI Sequencing"/>
            <person name="King N."/>
            <person name="Westbrook M.J."/>
            <person name="Young S.L."/>
            <person name="Kuo A."/>
            <person name="Abedin M."/>
            <person name="Chapman J."/>
            <person name="Fairclough S."/>
            <person name="Hellsten U."/>
            <person name="Isogai Y."/>
            <person name="Letunic I."/>
            <person name="Marr M."/>
            <person name="Pincus D."/>
            <person name="Putnam N."/>
            <person name="Rokas A."/>
            <person name="Wright K.J."/>
            <person name="Zuzow R."/>
            <person name="Dirks W."/>
            <person name="Good M."/>
            <person name="Goodstein D."/>
            <person name="Lemons D."/>
            <person name="Li W."/>
            <person name="Lyons J.B."/>
            <person name="Morris A."/>
            <person name="Nichols S."/>
            <person name="Richter D.J."/>
            <person name="Salamov A."/>
            <person name="Bork P."/>
            <person name="Lim W.A."/>
            <person name="Manning G."/>
            <person name="Miller W.T."/>
            <person name="McGinnis W."/>
            <person name="Shapiro H."/>
            <person name="Tjian R."/>
            <person name="Grigoriev I.V."/>
            <person name="Rokhsar D."/>
        </authorList>
    </citation>
    <scope>NUCLEOTIDE SEQUENCE [LARGE SCALE GENOMIC DNA]</scope>
    <source>
        <strain evidence="20">MX1 / ATCC 50154</strain>
    </source>
</reference>
<feature type="transmembrane region" description="Helical" evidence="17">
    <location>
        <begin position="12"/>
        <end position="34"/>
    </location>
</feature>
<evidence type="ECO:0000256" key="2">
    <source>
        <dbReference type="ARBA" id="ARBA00004225"/>
    </source>
</evidence>
<evidence type="ECO:0000256" key="7">
    <source>
        <dbReference type="ARBA" id="ARBA00022723"/>
    </source>
</evidence>
<evidence type="ECO:0000256" key="10">
    <source>
        <dbReference type="ARBA" id="ARBA00022833"/>
    </source>
</evidence>
<dbReference type="GO" id="GO:0004222">
    <property type="term" value="F:metalloendopeptidase activity"/>
    <property type="evidence" value="ECO:0007669"/>
    <property type="project" value="InterPro"/>
</dbReference>
<dbReference type="GO" id="GO:0000064">
    <property type="term" value="F:L-ornithine transmembrane transporter activity"/>
    <property type="evidence" value="ECO:0000318"/>
    <property type="project" value="GO_Central"/>
</dbReference>
<dbReference type="KEGG" id="mbr:MONBRDRAFT_35981"/>
<dbReference type="GO" id="GO:0046872">
    <property type="term" value="F:metal ion binding"/>
    <property type="evidence" value="ECO:0007669"/>
    <property type="project" value="UniProtKB-KW"/>
</dbReference>
<accession>A9UR63</accession>
<keyword evidence="10" id="KW-0862">Zinc</keyword>
<dbReference type="Pfam" id="PF00153">
    <property type="entry name" value="Mito_carr"/>
    <property type="match status" value="3"/>
</dbReference>
<comment type="similarity">
    <text evidence="3 16">Belongs to the mitochondrial carrier (TC 2.A.29) family.</text>
</comment>
<evidence type="ECO:0000256" key="6">
    <source>
        <dbReference type="ARBA" id="ARBA00022692"/>
    </source>
</evidence>
<proteinExistence type="inferred from homology"/>
<dbReference type="Gene3D" id="1.50.40.10">
    <property type="entry name" value="Mitochondrial carrier domain"/>
    <property type="match status" value="1"/>
</dbReference>
<feature type="repeat" description="Solcar" evidence="15">
    <location>
        <begin position="512"/>
        <end position="597"/>
    </location>
</feature>
<keyword evidence="5" id="KW-0645">Protease</keyword>
<dbReference type="eggNOG" id="KOG0758">
    <property type="taxonomic scope" value="Eukaryota"/>
</dbReference>
<keyword evidence="12" id="KW-0482">Metalloprotease</keyword>
<dbReference type="EMBL" id="CH991544">
    <property type="protein sequence ID" value="EDQ92192.1"/>
    <property type="molecule type" value="Genomic_DNA"/>
</dbReference>
<keyword evidence="4 16" id="KW-0813">Transport</keyword>
<organism evidence="19 20">
    <name type="scientific">Monosiga brevicollis</name>
    <name type="common">Choanoflagellate</name>
    <dbReference type="NCBI Taxonomy" id="81824"/>
    <lineage>
        <taxon>Eukaryota</taxon>
        <taxon>Choanoflagellata</taxon>
        <taxon>Craspedida</taxon>
        <taxon>Salpingoecidae</taxon>
        <taxon>Monosiga</taxon>
    </lineage>
</organism>
<feature type="transmembrane region" description="Helical" evidence="17">
    <location>
        <begin position="413"/>
        <end position="434"/>
    </location>
</feature>
<keyword evidence="9" id="KW-0378">Hydrolase</keyword>
<evidence type="ECO:0000256" key="15">
    <source>
        <dbReference type="PROSITE-ProRule" id="PRU00282"/>
    </source>
</evidence>
<dbReference type="PANTHER" id="PTHR45624">
    <property type="entry name" value="MITOCHONDRIAL BASIC AMINO ACIDS TRANSPORTER-RELATED"/>
    <property type="match status" value="1"/>
</dbReference>
<keyword evidence="11 17" id="KW-1133">Transmembrane helix</keyword>
<evidence type="ECO:0000256" key="3">
    <source>
        <dbReference type="ARBA" id="ARBA00006375"/>
    </source>
</evidence>
<dbReference type="GO" id="GO:0031966">
    <property type="term" value="C:mitochondrial membrane"/>
    <property type="evidence" value="ECO:0007669"/>
    <property type="project" value="UniProtKB-SubCell"/>
</dbReference>
<dbReference type="GO" id="GO:1990575">
    <property type="term" value="P:mitochondrial L-ornithine transmembrane transport"/>
    <property type="evidence" value="ECO:0000318"/>
    <property type="project" value="GO_Central"/>
</dbReference>
<dbReference type="InterPro" id="IPR001915">
    <property type="entry name" value="Peptidase_M48"/>
</dbReference>
<feature type="repeat" description="Solcar" evidence="15">
    <location>
        <begin position="411"/>
        <end position="501"/>
    </location>
</feature>